<dbReference type="HOGENOM" id="CLU_023205_2_3_0"/>
<evidence type="ECO:0000259" key="1">
    <source>
        <dbReference type="Pfam" id="PF00248"/>
    </source>
</evidence>
<name>F2NRA5_MARHT</name>
<accession>F2NRA5</accession>
<dbReference type="SUPFAM" id="SSF51430">
    <property type="entry name" value="NAD(P)-linked oxidoreductase"/>
    <property type="match status" value="1"/>
</dbReference>
<dbReference type="CDD" id="cd19093">
    <property type="entry name" value="AKR_AtPLR-like"/>
    <property type="match status" value="1"/>
</dbReference>
<keyword evidence="3" id="KW-1185">Reference proteome</keyword>
<proteinExistence type="predicted"/>
<dbReference type="Gene3D" id="3.20.20.100">
    <property type="entry name" value="NADP-dependent oxidoreductase domain"/>
    <property type="match status" value="1"/>
</dbReference>
<reference evidence="2 3" key="1">
    <citation type="journal article" date="2012" name="Stand. Genomic Sci.">
        <title>Complete genome sequence of the aerobic, heterotroph Marinithermus hydrothermalis type strain (T1(T)) from a deep-sea hydrothermal vent chimney.</title>
        <authorList>
            <person name="Copeland A."/>
            <person name="Gu W."/>
            <person name="Yasawong M."/>
            <person name="Lapidus A."/>
            <person name="Lucas S."/>
            <person name="Deshpande S."/>
            <person name="Pagani I."/>
            <person name="Tapia R."/>
            <person name="Cheng J.F."/>
            <person name="Goodwin L.A."/>
            <person name="Pitluck S."/>
            <person name="Liolios K."/>
            <person name="Ivanova N."/>
            <person name="Mavromatis K."/>
            <person name="Mikhailova N."/>
            <person name="Pati A."/>
            <person name="Chen A."/>
            <person name="Palaniappan K."/>
            <person name="Land M."/>
            <person name="Pan C."/>
            <person name="Brambilla E.M."/>
            <person name="Rohde M."/>
            <person name="Tindall B.J."/>
            <person name="Sikorski J."/>
            <person name="Goker M."/>
            <person name="Detter J.C."/>
            <person name="Bristow J."/>
            <person name="Eisen J.A."/>
            <person name="Markowitz V."/>
            <person name="Hugenholtz P."/>
            <person name="Kyrpides N.C."/>
            <person name="Klenk H.P."/>
            <person name="Woyke T."/>
        </authorList>
    </citation>
    <scope>NUCLEOTIDE SEQUENCE [LARGE SCALE GENOMIC DNA]</scope>
    <source>
        <strain evidence="3">DSM 14884 / JCM 11576 / T1</strain>
    </source>
</reference>
<dbReference type="RefSeq" id="WP_013704998.1">
    <property type="nucleotide sequence ID" value="NC_015387.1"/>
</dbReference>
<dbReference type="InterPro" id="IPR023210">
    <property type="entry name" value="NADP_OxRdtase_dom"/>
</dbReference>
<dbReference type="KEGG" id="mhd:Marky_2234"/>
<dbReference type="InterPro" id="IPR036812">
    <property type="entry name" value="NAD(P)_OxRdtase_dom_sf"/>
</dbReference>
<dbReference type="eggNOG" id="COG0656">
    <property type="taxonomic scope" value="Bacteria"/>
</dbReference>
<dbReference type="InterPro" id="IPR020471">
    <property type="entry name" value="AKR"/>
</dbReference>
<dbReference type="PRINTS" id="PR00069">
    <property type="entry name" value="ALDKETRDTASE"/>
</dbReference>
<dbReference type="AlphaFoldDB" id="F2NRA5"/>
<dbReference type="GO" id="GO:0050580">
    <property type="term" value="F:2,5-didehydrogluconate reductase activity"/>
    <property type="evidence" value="ECO:0007669"/>
    <property type="project" value="UniProtKB-EC"/>
</dbReference>
<evidence type="ECO:0000313" key="2">
    <source>
        <dbReference type="EMBL" id="AEB12954.1"/>
    </source>
</evidence>
<dbReference type="Pfam" id="PF00248">
    <property type="entry name" value="Aldo_ket_red"/>
    <property type="match status" value="1"/>
</dbReference>
<dbReference type="EMBL" id="CP002630">
    <property type="protein sequence ID" value="AEB12954.1"/>
    <property type="molecule type" value="Genomic_DNA"/>
</dbReference>
<dbReference type="OrthoDB" id="9773828at2"/>
<organism evidence="2 3">
    <name type="scientific">Marinithermus hydrothermalis (strain DSM 14884 / JCM 11576 / T1)</name>
    <dbReference type="NCBI Taxonomy" id="869210"/>
    <lineage>
        <taxon>Bacteria</taxon>
        <taxon>Thermotogati</taxon>
        <taxon>Deinococcota</taxon>
        <taxon>Deinococci</taxon>
        <taxon>Thermales</taxon>
        <taxon>Thermaceae</taxon>
        <taxon>Marinithermus</taxon>
    </lineage>
</organism>
<dbReference type="PANTHER" id="PTHR43638:SF3">
    <property type="entry name" value="ALDEHYDE REDUCTASE"/>
    <property type="match status" value="1"/>
</dbReference>
<gene>
    <name evidence="2" type="ordered locus">Marky_2234</name>
</gene>
<evidence type="ECO:0000313" key="3">
    <source>
        <dbReference type="Proteomes" id="UP000007030"/>
    </source>
</evidence>
<dbReference type="PANTHER" id="PTHR43638">
    <property type="entry name" value="OXIDOREDUCTASE, ALDO/KETO REDUCTASE FAMILY PROTEIN"/>
    <property type="match status" value="1"/>
</dbReference>
<dbReference type="EC" id="1.1.1.274" evidence="2"/>
<dbReference type="Proteomes" id="UP000007030">
    <property type="component" value="Chromosome"/>
</dbReference>
<dbReference type="STRING" id="869210.Marky_2234"/>
<keyword evidence="2" id="KW-0560">Oxidoreductase</keyword>
<feature type="domain" description="NADP-dependent oxidoreductase" evidence="1">
    <location>
        <begin position="9"/>
        <end position="293"/>
    </location>
</feature>
<protein>
    <submittedName>
        <fullName evidence="2">2,5-didehydrogluconate reductase</fullName>
        <ecNumber evidence="2">1.1.1.274</ecNumber>
    </submittedName>
</protein>
<sequence>MPALSEHVIGLGTWQWGDRVFWGYGQGYGPEDLKGALEESLKAGVRLVDTAEIYGLGRAERLLGEFLEGRAKPFLVSKFFPYPWRVRRKDLIQALKRSLKRLRVEALDLYLLHWPWPPRSVAFWVEAMVEAYEAGLVRGVGLSNATEAHLEAALAVLSRHGVPLLANQVEYHLLHRTPEVTGLKRLMEQEGIRLMAYSPLAMGWLTGKYTRERPPGGYRNRYRNHPRLDAVLSALKTVAEQRRVAPSQVALAWVIAQGALPIPGAKNPRQAKANAAAANLRLTPEERALLDRASAVEGG</sequence>